<evidence type="ECO:0000256" key="1">
    <source>
        <dbReference type="ARBA" id="ARBA00001974"/>
    </source>
</evidence>
<dbReference type="GO" id="GO:0046359">
    <property type="term" value="P:butyrate catabolic process"/>
    <property type="evidence" value="ECO:0007669"/>
    <property type="project" value="TreeGrafter"/>
</dbReference>
<dbReference type="SUPFAM" id="SSF56645">
    <property type="entry name" value="Acyl-CoA dehydrogenase NM domain-like"/>
    <property type="match status" value="1"/>
</dbReference>
<evidence type="ECO:0000313" key="11">
    <source>
        <dbReference type="EMBL" id="PWK19323.1"/>
    </source>
</evidence>
<evidence type="ECO:0000256" key="3">
    <source>
        <dbReference type="ARBA" id="ARBA00022630"/>
    </source>
</evidence>
<dbReference type="FunFam" id="2.40.110.10:FF:000002">
    <property type="entry name" value="Acyl-CoA dehydrogenase fadE12"/>
    <property type="match status" value="1"/>
</dbReference>
<dbReference type="EMBL" id="JACWLN010000015">
    <property type="protein sequence ID" value="MBD1262908.1"/>
    <property type="molecule type" value="Genomic_DNA"/>
</dbReference>
<dbReference type="RefSeq" id="WP_109654684.1">
    <property type="nucleotide sequence ID" value="NZ_JACWLN010000015.1"/>
</dbReference>
<dbReference type="InterPro" id="IPR036250">
    <property type="entry name" value="AcylCo_DH-like_C"/>
</dbReference>
<dbReference type="Gene3D" id="2.40.110.10">
    <property type="entry name" value="Butyryl-CoA Dehydrogenase, subunit A, domain 2"/>
    <property type="match status" value="1"/>
</dbReference>
<dbReference type="InterPro" id="IPR037069">
    <property type="entry name" value="AcylCoA_DH/ox_N_sf"/>
</dbReference>
<dbReference type="Proteomes" id="UP000245667">
    <property type="component" value="Unassembled WGS sequence"/>
</dbReference>
<sequence length="389" mass="43248">MQSMYFTEEHQLFRESLRDFLSKEVIPHINKWESEGSIERFIWKKFGEMGYFGLAIDESYGGLGLDIFYTVIFLEELQKVNSGGFAAAMWAHAYLAMVHLNKNASHGQKEAYLTPSVHGEKVGCLGVTEPFGGSDVAGMRTTAVKNGDTYIINGSKTFITNGVHGDYCILAAKTDPDAGNKGISLFIVDLNSKGISANKLDKLGWRASDTAELAFDDVKVPASNLMGGEGNGFGLIMQAFALERLVMGINAHARAEYALDYAMQYMSERETFGKPINQYQVLRHKLVDGHASMELCKQYNYGVAYKMDRGEYVVKEATISKLKSTEMADKVAYDCLQFLGGYGYMEEYPMARMFRDSRLGPIGGGTSEILKEIIAKIIIDKKEYRAPKA</sequence>
<name>A0A316DRK0_9FLAO</name>
<dbReference type="InterPro" id="IPR046373">
    <property type="entry name" value="Acyl-CoA_Oxase/DH_mid-dom_sf"/>
</dbReference>
<gene>
    <name evidence="10" type="ORF">HZY62_20120</name>
    <name evidence="11" type="ORF">LX92_04175</name>
</gene>
<dbReference type="EMBL" id="QGGQ01000015">
    <property type="protein sequence ID" value="PWK19323.1"/>
    <property type="molecule type" value="Genomic_DNA"/>
</dbReference>
<accession>A0A316DRK0</accession>
<dbReference type="GO" id="GO:0050660">
    <property type="term" value="F:flavin adenine dinucleotide binding"/>
    <property type="evidence" value="ECO:0007669"/>
    <property type="project" value="InterPro"/>
</dbReference>
<evidence type="ECO:0000256" key="4">
    <source>
        <dbReference type="ARBA" id="ARBA00022827"/>
    </source>
</evidence>
<keyword evidence="4 6" id="KW-0274">FAD</keyword>
<dbReference type="FunFam" id="1.20.140.10:FF:000001">
    <property type="entry name" value="Acyl-CoA dehydrogenase"/>
    <property type="match status" value="1"/>
</dbReference>
<comment type="similarity">
    <text evidence="2 6">Belongs to the acyl-CoA dehydrogenase family.</text>
</comment>
<dbReference type="Proteomes" id="UP000651837">
    <property type="component" value="Unassembled WGS sequence"/>
</dbReference>
<evidence type="ECO:0000313" key="13">
    <source>
        <dbReference type="Proteomes" id="UP000651837"/>
    </source>
</evidence>
<evidence type="ECO:0000313" key="10">
    <source>
        <dbReference type="EMBL" id="MBD1262908.1"/>
    </source>
</evidence>
<dbReference type="GO" id="GO:0003995">
    <property type="term" value="F:acyl-CoA dehydrogenase activity"/>
    <property type="evidence" value="ECO:0007669"/>
    <property type="project" value="InterPro"/>
</dbReference>
<dbReference type="SUPFAM" id="SSF47203">
    <property type="entry name" value="Acyl-CoA dehydrogenase C-terminal domain-like"/>
    <property type="match status" value="1"/>
</dbReference>
<dbReference type="Gene3D" id="1.10.540.10">
    <property type="entry name" value="Acyl-CoA dehydrogenase/oxidase, N-terminal domain"/>
    <property type="match status" value="1"/>
</dbReference>
<keyword evidence="5 6" id="KW-0560">Oxidoreductase</keyword>
<comment type="cofactor">
    <cofactor evidence="1 6">
        <name>FAD</name>
        <dbReference type="ChEBI" id="CHEBI:57692"/>
    </cofactor>
</comment>
<evidence type="ECO:0000256" key="6">
    <source>
        <dbReference type="RuleBase" id="RU362125"/>
    </source>
</evidence>
<dbReference type="PROSITE" id="PS00072">
    <property type="entry name" value="ACYL_COA_DH_1"/>
    <property type="match status" value="1"/>
</dbReference>
<evidence type="ECO:0000259" key="8">
    <source>
        <dbReference type="Pfam" id="PF02770"/>
    </source>
</evidence>
<dbReference type="PANTHER" id="PTHR43884:SF12">
    <property type="entry name" value="ISOVALERYL-COA DEHYDROGENASE, MITOCHONDRIAL-RELATED"/>
    <property type="match status" value="1"/>
</dbReference>
<dbReference type="FunFam" id="1.10.540.10:FF:000026">
    <property type="entry name" value="Acyl-CoA dehydrogenase medium chain"/>
    <property type="match status" value="1"/>
</dbReference>
<keyword evidence="13" id="KW-1185">Reference proteome</keyword>
<dbReference type="PANTHER" id="PTHR43884">
    <property type="entry name" value="ACYL-COA DEHYDROGENASE"/>
    <property type="match status" value="1"/>
</dbReference>
<evidence type="ECO:0000259" key="9">
    <source>
        <dbReference type="Pfam" id="PF02771"/>
    </source>
</evidence>
<dbReference type="AlphaFoldDB" id="A0A316DRK0"/>
<dbReference type="OrthoDB" id="9802867at2"/>
<dbReference type="InterPro" id="IPR009075">
    <property type="entry name" value="AcylCo_DH/oxidase_C"/>
</dbReference>
<dbReference type="InterPro" id="IPR013786">
    <property type="entry name" value="AcylCoA_DH/ox_N"/>
</dbReference>
<feature type="domain" description="Acyl-CoA dehydrogenase/oxidase C-terminal" evidence="7">
    <location>
        <begin position="230"/>
        <end position="378"/>
    </location>
</feature>
<feature type="domain" description="Acyl-CoA dehydrogenase/oxidase N-terminal" evidence="9">
    <location>
        <begin position="7"/>
        <end position="120"/>
    </location>
</feature>
<dbReference type="Gene3D" id="1.20.140.10">
    <property type="entry name" value="Butyryl-CoA Dehydrogenase, subunit A, domain 3"/>
    <property type="match status" value="1"/>
</dbReference>
<keyword evidence="3 6" id="KW-0285">Flavoprotein</keyword>
<feature type="domain" description="Acyl-CoA oxidase/dehydrogenase middle" evidence="8">
    <location>
        <begin position="124"/>
        <end position="218"/>
    </location>
</feature>
<evidence type="ECO:0000313" key="12">
    <source>
        <dbReference type="Proteomes" id="UP000245667"/>
    </source>
</evidence>
<evidence type="ECO:0000259" key="7">
    <source>
        <dbReference type="Pfam" id="PF00441"/>
    </source>
</evidence>
<dbReference type="Pfam" id="PF00441">
    <property type="entry name" value="Acyl-CoA_dh_1"/>
    <property type="match status" value="1"/>
</dbReference>
<dbReference type="PROSITE" id="PS00073">
    <property type="entry name" value="ACYL_COA_DH_2"/>
    <property type="match status" value="1"/>
</dbReference>
<dbReference type="InterPro" id="IPR006091">
    <property type="entry name" value="Acyl-CoA_Oxase/DH_mid-dom"/>
</dbReference>
<dbReference type="Pfam" id="PF02771">
    <property type="entry name" value="Acyl-CoA_dh_N"/>
    <property type="match status" value="1"/>
</dbReference>
<dbReference type="Pfam" id="PF02770">
    <property type="entry name" value="Acyl-CoA_dh_M"/>
    <property type="match status" value="1"/>
</dbReference>
<evidence type="ECO:0000256" key="2">
    <source>
        <dbReference type="ARBA" id="ARBA00009347"/>
    </source>
</evidence>
<reference evidence="10 13" key="2">
    <citation type="submission" date="2020-07" db="EMBL/GenBank/DDBJ databases">
        <title>The draft genome sequence of Maribacter polysiphoniae KCTC 22021.</title>
        <authorList>
            <person name="Mu L."/>
        </authorList>
    </citation>
    <scope>NUCLEOTIDE SEQUENCE [LARGE SCALE GENOMIC DNA]</scope>
    <source>
        <strain evidence="10 13">KCTC 22021</strain>
    </source>
</reference>
<dbReference type="GO" id="GO:0033539">
    <property type="term" value="P:fatty acid beta-oxidation using acyl-CoA dehydrogenase"/>
    <property type="evidence" value="ECO:0007669"/>
    <property type="project" value="TreeGrafter"/>
</dbReference>
<evidence type="ECO:0000256" key="5">
    <source>
        <dbReference type="ARBA" id="ARBA00023002"/>
    </source>
</evidence>
<dbReference type="InterPro" id="IPR006089">
    <property type="entry name" value="Acyl-CoA_DH_CS"/>
</dbReference>
<protein>
    <submittedName>
        <fullName evidence="10">Acyl-CoA dehydrogenase family protein</fullName>
    </submittedName>
    <submittedName>
        <fullName evidence="11">Alkylation response protein AidB-like acyl-CoA dehydrogenase</fullName>
    </submittedName>
</protein>
<dbReference type="InterPro" id="IPR009100">
    <property type="entry name" value="AcylCoA_DH/oxidase_NM_dom_sf"/>
</dbReference>
<reference evidence="11 12" key="1">
    <citation type="submission" date="2018-05" db="EMBL/GenBank/DDBJ databases">
        <title>Genomic Encyclopedia of Archaeal and Bacterial Type Strains, Phase II (KMG-II): from individual species to whole genera.</title>
        <authorList>
            <person name="Goeker M."/>
        </authorList>
    </citation>
    <scope>NUCLEOTIDE SEQUENCE [LARGE SCALE GENOMIC DNA]</scope>
    <source>
        <strain evidence="11 12">DSM 23514</strain>
    </source>
</reference>
<organism evidence="11 12">
    <name type="scientific">Maribacter polysiphoniae</name>
    <dbReference type="NCBI Taxonomy" id="429344"/>
    <lineage>
        <taxon>Bacteria</taxon>
        <taxon>Pseudomonadati</taxon>
        <taxon>Bacteroidota</taxon>
        <taxon>Flavobacteriia</taxon>
        <taxon>Flavobacteriales</taxon>
        <taxon>Flavobacteriaceae</taxon>
        <taxon>Maribacter</taxon>
    </lineage>
</organism>
<comment type="caution">
    <text evidence="11">The sequence shown here is derived from an EMBL/GenBank/DDBJ whole genome shotgun (WGS) entry which is preliminary data.</text>
</comment>
<proteinExistence type="inferred from homology"/>